<dbReference type="Proteomes" id="UP000823775">
    <property type="component" value="Unassembled WGS sequence"/>
</dbReference>
<evidence type="ECO:0000313" key="2">
    <source>
        <dbReference type="EMBL" id="MCD9645634.1"/>
    </source>
</evidence>
<gene>
    <name evidence="2" type="ORF">HAX54_034678</name>
</gene>
<comment type="caution">
    <text evidence="2">The sequence shown here is derived from an EMBL/GenBank/DDBJ whole genome shotgun (WGS) entry which is preliminary data.</text>
</comment>
<feature type="region of interest" description="Disordered" evidence="1">
    <location>
        <begin position="18"/>
        <end position="47"/>
    </location>
</feature>
<organism evidence="2 3">
    <name type="scientific">Datura stramonium</name>
    <name type="common">Jimsonweed</name>
    <name type="synonym">Common thornapple</name>
    <dbReference type="NCBI Taxonomy" id="4076"/>
    <lineage>
        <taxon>Eukaryota</taxon>
        <taxon>Viridiplantae</taxon>
        <taxon>Streptophyta</taxon>
        <taxon>Embryophyta</taxon>
        <taxon>Tracheophyta</taxon>
        <taxon>Spermatophyta</taxon>
        <taxon>Magnoliopsida</taxon>
        <taxon>eudicotyledons</taxon>
        <taxon>Gunneridae</taxon>
        <taxon>Pentapetalae</taxon>
        <taxon>asterids</taxon>
        <taxon>lamiids</taxon>
        <taxon>Solanales</taxon>
        <taxon>Solanaceae</taxon>
        <taxon>Solanoideae</taxon>
        <taxon>Datureae</taxon>
        <taxon>Datura</taxon>
    </lineage>
</organism>
<protein>
    <submittedName>
        <fullName evidence="2">Uncharacterized protein</fullName>
    </submittedName>
</protein>
<name>A0ABS8VG04_DATST</name>
<proteinExistence type="predicted"/>
<evidence type="ECO:0000256" key="1">
    <source>
        <dbReference type="SAM" id="MobiDB-lite"/>
    </source>
</evidence>
<feature type="region of interest" description="Disordered" evidence="1">
    <location>
        <begin position="94"/>
        <end position="114"/>
    </location>
</feature>
<dbReference type="EMBL" id="JACEIK010004485">
    <property type="protein sequence ID" value="MCD9645634.1"/>
    <property type="molecule type" value="Genomic_DNA"/>
</dbReference>
<accession>A0ABS8VG04</accession>
<keyword evidence="3" id="KW-1185">Reference proteome</keyword>
<feature type="compositionally biased region" description="Polar residues" evidence="1">
    <location>
        <begin position="35"/>
        <end position="44"/>
    </location>
</feature>
<evidence type="ECO:0000313" key="3">
    <source>
        <dbReference type="Proteomes" id="UP000823775"/>
    </source>
</evidence>
<reference evidence="2 3" key="1">
    <citation type="journal article" date="2021" name="BMC Genomics">
        <title>Datura genome reveals duplications of psychoactive alkaloid biosynthetic genes and high mutation rate following tissue culture.</title>
        <authorList>
            <person name="Rajewski A."/>
            <person name="Carter-House D."/>
            <person name="Stajich J."/>
            <person name="Litt A."/>
        </authorList>
    </citation>
    <scope>NUCLEOTIDE SEQUENCE [LARGE SCALE GENOMIC DNA]</scope>
    <source>
        <strain evidence="2">AR-01</strain>
    </source>
</reference>
<feature type="compositionally biased region" description="Basic and acidic residues" evidence="1">
    <location>
        <begin position="105"/>
        <end position="114"/>
    </location>
</feature>
<sequence length="114" mass="12251">MSRGSQFGKVFRVNSYTTSKDTTHGSRQRPVLTIRGSNNSSPKLRTTGALPVENVSLRLKDKGSSAVESVSLHLDGLMSEFTLVMASVNDGCQEADGPSWVASRFDGKEDGLSD</sequence>